<name>A0ABS4JBL0_9BACL</name>
<dbReference type="InterPro" id="IPR019117">
    <property type="entry name" value="CRISPR-assoc_protein_Cmr3"/>
</dbReference>
<accession>A0ABS4JBL0</accession>
<protein>
    <submittedName>
        <fullName evidence="1">CRISPR-associated protein Cmr3</fullName>
    </submittedName>
</protein>
<dbReference type="Pfam" id="PF09700">
    <property type="entry name" value="Cas_Cmr3"/>
    <property type="match status" value="1"/>
</dbReference>
<sequence>MIKWLQATPLDPLMIRDGRPFNRTPGIRAYTLNDVTPSVMAGTIRTMLAKRRQHELGQASPLSYFSKLIIRGPLHRWRGNLYFPMPQDAEFFEDEDQVRLQCIVPIRPERLEEDGLGFYGVGTEGRLHDKLWPPLGSGTRKKVQKWPAYVSAQWLQDWLTESLDTTTGAAQMTAWLQGSSSDTSPLFLNAFPHQERTHIEIDLERGIAKDKHLYSTESIVYPDDLVLETAVHLSNEDQGWTGNLSDIHTMGGERRLVHFHDAPEASSSWACPSAIITAMNDAKYVRMMLVTPAFFEKGWQPGWLSEQLESPLFQGTNVKLRLVWACISRWQPISGWSHSTKIEEGREKAVRRLVPAGSVYFFEVIEGNAAQLAEHAWLHSVSDANRRKSAFDHEDGAGLAVWGTWNPDQTKE</sequence>
<keyword evidence="2" id="KW-1185">Reference proteome</keyword>
<reference evidence="1 2" key="1">
    <citation type="submission" date="2021-03" db="EMBL/GenBank/DDBJ databases">
        <title>Genomic Encyclopedia of Type Strains, Phase IV (KMG-IV): sequencing the most valuable type-strain genomes for metagenomic binning, comparative biology and taxonomic classification.</title>
        <authorList>
            <person name="Goeker M."/>
        </authorList>
    </citation>
    <scope>NUCLEOTIDE SEQUENCE [LARGE SCALE GENOMIC DNA]</scope>
    <source>
        <strain evidence="1 2">DSM 26806</strain>
    </source>
</reference>
<dbReference type="Proteomes" id="UP001519288">
    <property type="component" value="Unassembled WGS sequence"/>
</dbReference>
<dbReference type="InterPro" id="IPR010165">
    <property type="entry name" value="CRISPR-Cmr3_IIIB"/>
</dbReference>
<organism evidence="1 2">
    <name type="scientific">Paenibacillus shirakamiensis</name>
    <dbReference type="NCBI Taxonomy" id="1265935"/>
    <lineage>
        <taxon>Bacteria</taxon>
        <taxon>Bacillati</taxon>
        <taxon>Bacillota</taxon>
        <taxon>Bacilli</taxon>
        <taxon>Bacillales</taxon>
        <taxon>Paenibacillaceae</taxon>
        <taxon>Paenibacillus</taxon>
    </lineage>
</organism>
<evidence type="ECO:0000313" key="1">
    <source>
        <dbReference type="EMBL" id="MBP1999088.1"/>
    </source>
</evidence>
<dbReference type="NCBIfam" id="TIGR01888">
    <property type="entry name" value="cas_cmr3"/>
    <property type="match status" value="1"/>
</dbReference>
<gene>
    <name evidence="1" type="ORF">J2Z69_000107</name>
</gene>
<dbReference type="EMBL" id="JAGGLD010000001">
    <property type="protein sequence ID" value="MBP1999088.1"/>
    <property type="molecule type" value="Genomic_DNA"/>
</dbReference>
<dbReference type="Gene3D" id="2.60.40.4350">
    <property type="match status" value="1"/>
</dbReference>
<dbReference type="Gene3D" id="3.30.70.2940">
    <property type="match status" value="1"/>
</dbReference>
<comment type="caution">
    <text evidence="1">The sequence shown here is derived from an EMBL/GenBank/DDBJ whole genome shotgun (WGS) entry which is preliminary data.</text>
</comment>
<proteinExistence type="predicted"/>
<evidence type="ECO:0000313" key="2">
    <source>
        <dbReference type="Proteomes" id="UP001519288"/>
    </source>
</evidence>
<dbReference type="RefSeq" id="WP_209858230.1">
    <property type="nucleotide sequence ID" value="NZ_JAGGLD010000001.1"/>
</dbReference>